<evidence type="ECO:0000313" key="3">
    <source>
        <dbReference type="EMBL" id="GKY89368.1"/>
    </source>
</evidence>
<evidence type="ECO:0000256" key="1">
    <source>
        <dbReference type="ARBA" id="ARBA00023002"/>
    </source>
</evidence>
<evidence type="ECO:0000259" key="2">
    <source>
        <dbReference type="PROSITE" id="PS51176"/>
    </source>
</evidence>
<dbReference type="SUPFAM" id="SSF48179">
    <property type="entry name" value="6-phosphogluconate dehydrogenase C-terminal domain-like"/>
    <property type="match status" value="1"/>
</dbReference>
<accession>A0ABQ5LX73</accession>
<dbReference type="InterPro" id="IPR003099">
    <property type="entry name" value="Prephen_DH"/>
</dbReference>
<dbReference type="RefSeq" id="WP_281843396.1">
    <property type="nucleotide sequence ID" value="NZ_BROH01000011.1"/>
</dbReference>
<dbReference type="PANTHER" id="PTHR21363">
    <property type="entry name" value="PREPHENATE DEHYDROGENASE"/>
    <property type="match status" value="1"/>
</dbReference>
<comment type="caution">
    <text evidence="3">The sequence shown here is derived from an EMBL/GenBank/DDBJ whole genome shotgun (WGS) entry which is preliminary data.</text>
</comment>
<keyword evidence="4" id="KW-1185">Reference proteome</keyword>
<evidence type="ECO:0000313" key="4">
    <source>
        <dbReference type="Proteomes" id="UP001144205"/>
    </source>
</evidence>
<dbReference type="InterPro" id="IPR050812">
    <property type="entry name" value="Preph/Arog_dehydrog"/>
</dbReference>
<name>A0ABQ5LX73_9RHOB</name>
<dbReference type="InterPro" id="IPR046826">
    <property type="entry name" value="PDH_N"/>
</dbReference>
<dbReference type="EMBL" id="BROH01000011">
    <property type="protein sequence ID" value="GKY89368.1"/>
    <property type="molecule type" value="Genomic_DNA"/>
</dbReference>
<gene>
    <name evidence="3" type="ORF">STA1M1_32370</name>
</gene>
<dbReference type="SUPFAM" id="SSF51735">
    <property type="entry name" value="NAD(P)-binding Rossmann-fold domains"/>
    <property type="match status" value="1"/>
</dbReference>
<dbReference type="InterPro" id="IPR008927">
    <property type="entry name" value="6-PGluconate_DH-like_C_sf"/>
</dbReference>
<dbReference type="Proteomes" id="UP001144205">
    <property type="component" value="Unassembled WGS sequence"/>
</dbReference>
<proteinExistence type="predicted"/>
<dbReference type="InterPro" id="IPR046825">
    <property type="entry name" value="PDH_C"/>
</dbReference>
<dbReference type="Pfam" id="PF20463">
    <property type="entry name" value="PDH_C"/>
    <property type="match status" value="1"/>
</dbReference>
<dbReference type="PROSITE" id="PS51176">
    <property type="entry name" value="PDH_ADH"/>
    <property type="match status" value="1"/>
</dbReference>
<keyword evidence="1" id="KW-0560">Oxidoreductase</keyword>
<protein>
    <recommendedName>
        <fullName evidence="2">Prephenate/arogenate dehydrogenase domain-containing protein</fullName>
    </recommendedName>
</protein>
<sequence length="264" mass="27824">MEQRLTNSKRRLGLIGFGAFGQLAAGALARDFAIVAHDPNPAARMAMHRLAVTPAPLETVAASPIVVIAAPVSAFGQIAAAIAPHLPPGALVCDVGSVKMAPAAILDAALPGHVRIVATHPLFGPQSARDGVAGRKIALCPLRGASARPVERFLARRLGLDVIVTTPEQHDRELAVVQGLTHLVARAITELGPPQTRMTTLSYERLMEAVAMVRDDAPEVFAAIERDNPFAADVRAAFLDRLTVLSAANRDQRRAAGSDCAQSQ</sequence>
<reference evidence="3" key="1">
    <citation type="journal article" date="2023" name="Int. J. Syst. Evol. Microbiol.">
        <title>Sinisalibacter aestuarii sp. nov., isolated from estuarine sediment of the Arakawa River.</title>
        <authorList>
            <person name="Arafat S.T."/>
            <person name="Hirano S."/>
            <person name="Sato A."/>
            <person name="Takeuchi K."/>
            <person name="Yasuda T."/>
            <person name="Terahara T."/>
            <person name="Hamada M."/>
            <person name="Kobayashi T."/>
        </authorList>
    </citation>
    <scope>NUCLEOTIDE SEQUENCE</scope>
    <source>
        <strain evidence="3">B-399</strain>
    </source>
</reference>
<feature type="domain" description="Prephenate/arogenate dehydrogenase" evidence="2">
    <location>
        <begin position="10"/>
        <end position="264"/>
    </location>
</feature>
<organism evidence="3 4">
    <name type="scientific">Sinisalibacter aestuarii</name>
    <dbReference type="NCBI Taxonomy" id="2949426"/>
    <lineage>
        <taxon>Bacteria</taxon>
        <taxon>Pseudomonadati</taxon>
        <taxon>Pseudomonadota</taxon>
        <taxon>Alphaproteobacteria</taxon>
        <taxon>Rhodobacterales</taxon>
        <taxon>Roseobacteraceae</taxon>
        <taxon>Sinisalibacter</taxon>
    </lineage>
</organism>
<dbReference type="Pfam" id="PF02153">
    <property type="entry name" value="PDH_N"/>
    <property type="match status" value="1"/>
</dbReference>
<dbReference type="PANTHER" id="PTHR21363:SF0">
    <property type="entry name" value="PREPHENATE DEHYDROGENASE [NADP(+)]"/>
    <property type="match status" value="1"/>
</dbReference>
<dbReference type="Gene3D" id="3.40.50.720">
    <property type="entry name" value="NAD(P)-binding Rossmann-like Domain"/>
    <property type="match status" value="1"/>
</dbReference>
<dbReference type="InterPro" id="IPR036291">
    <property type="entry name" value="NAD(P)-bd_dom_sf"/>
</dbReference>